<gene>
    <name evidence="1" type="ORF">DERYTH_LOCUS27766</name>
</gene>
<reference evidence="1" key="1">
    <citation type="submission" date="2021-06" db="EMBL/GenBank/DDBJ databases">
        <authorList>
            <person name="Kallberg Y."/>
            <person name="Tangrot J."/>
            <person name="Rosling A."/>
        </authorList>
    </citation>
    <scope>NUCLEOTIDE SEQUENCE</scope>
    <source>
        <strain evidence="1">MA453B</strain>
    </source>
</reference>
<dbReference type="EMBL" id="CAJVPY010065358">
    <property type="protein sequence ID" value="CAG8824772.1"/>
    <property type="molecule type" value="Genomic_DNA"/>
</dbReference>
<keyword evidence="2" id="KW-1185">Reference proteome</keyword>
<protein>
    <submittedName>
        <fullName evidence="1">18757_t:CDS:1</fullName>
    </submittedName>
</protein>
<feature type="non-terminal residue" evidence="1">
    <location>
        <position position="90"/>
    </location>
</feature>
<comment type="caution">
    <text evidence="1">The sequence shown here is derived from an EMBL/GenBank/DDBJ whole genome shotgun (WGS) entry which is preliminary data.</text>
</comment>
<sequence length="90" mass="10828">MLLNEQYPIFDLNISHTRKILVMGLIEQLILMNVMVEGKADIFKKVFQKCFINTFDFDEKINPLELVVFTNHTKEIWYDENKKPHKREEL</sequence>
<proteinExistence type="predicted"/>
<organism evidence="1 2">
    <name type="scientific">Dentiscutata erythropus</name>
    <dbReference type="NCBI Taxonomy" id="1348616"/>
    <lineage>
        <taxon>Eukaryota</taxon>
        <taxon>Fungi</taxon>
        <taxon>Fungi incertae sedis</taxon>
        <taxon>Mucoromycota</taxon>
        <taxon>Glomeromycotina</taxon>
        <taxon>Glomeromycetes</taxon>
        <taxon>Diversisporales</taxon>
        <taxon>Gigasporaceae</taxon>
        <taxon>Dentiscutata</taxon>
    </lineage>
</organism>
<dbReference type="AlphaFoldDB" id="A0A9N9PBF4"/>
<dbReference type="Proteomes" id="UP000789405">
    <property type="component" value="Unassembled WGS sequence"/>
</dbReference>
<name>A0A9N9PBF4_9GLOM</name>
<evidence type="ECO:0000313" key="2">
    <source>
        <dbReference type="Proteomes" id="UP000789405"/>
    </source>
</evidence>
<accession>A0A9N9PBF4</accession>
<evidence type="ECO:0000313" key="1">
    <source>
        <dbReference type="EMBL" id="CAG8824772.1"/>
    </source>
</evidence>